<evidence type="ECO:0000259" key="2">
    <source>
        <dbReference type="Pfam" id="PF03372"/>
    </source>
</evidence>
<gene>
    <name evidence="3" type="ORF">SAMN04488540_1093</name>
</gene>
<evidence type="ECO:0000313" key="3">
    <source>
        <dbReference type="EMBL" id="SDJ49854.1"/>
    </source>
</evidence>
<name>A0A1G8U8B5_9GAMM</name>
<dbReference type="EMBL" id="FNEM01000009">
    <property type="protein sequence ID" value="SDJ49854.1"/>
    <property type="molecule type" value="Genomic_DNA"/>
</dbReference>
<dbReference type="Pfam" id="PF03372">
    <property type="entry name" value="Exo_endo_phos"/>
    <property type="match status" value="1"/>
</dbReference>
<sequence length="1062" mass="115798">MNKSILSLAVASVISVGAHAAVEDLLITEMVQKDGGTEFGSVEITNTHATDAYTFTDDVAAFLRGNGKYDNKLLNADGNQILTGLSIEAGKSLVVLSNGVSDEYKKTITDNGGTFVVATGDPDTSYSNLYMTGNDGFYLKNGNTVIDRVGGENDGSVWAPDTTLVRRLAEDGNAPTQSANFDASQWVATSPLTTATMGTPNYAEAYVPFVCENLTDISVIQGSGSTSPLEGQTVAVKGVVTAVVSVPAKGFYIRDLISDNDPMTSDGIFVKSGSADSQLLGRTVCLGSEVAEFEGQTQLAADKWEVTDSNFTATNVTPIEVMEADKGSFDNTLERYEGMLVSLTEDLDPLTDGNQDMRVSRTFSYNYLPSSTGKNRNNMVVAYTRPNVQPNHLHVAGSPESKAAADQNDDYRLVIESATVSRNNELPYYADFNTNPHKDYIRIDDSVVGMEGVISQYETALDNATGKNELDFSLTVTNQLNGNNFIHNLPRSTSPALAEAVEKDHFPVRVASQNLFNFFNSPFGGDNNQFGQSRGAQTYDEFIHQRTKLVEAIRALDADVLALMEMENNGFGENSAIAEMVNQVNIEYVDERARDYNGPTSTENRYVFVGFDHNGNQVLDELDAIGADAIATGIMYRPSMMSIERTRVIPMPQQKAPTIVNDNGEVIKDQNKEILENGQNYHRNALVVTFVINQTGKRLTLAVNHLKSKGSTCWEDWQGVEFGDATEWNNREAPDLDRQGSCSEFRVAGAVHLGEEMEEIPGDKIILGDLNAYGKEDPLLVLTENPRNKTLVTASHTFLGYKPQFNESGAPVTITKTYGYVDIVGKFFEEKGKTPWSFSYNDEVGSLDHILISPSLEDRVVDATDWHINAAEASLYDYKNEYKGTITGGEHKFYNADIYRSSDHDPALITLSYKPGEADPGHALVLPKLRKLIKVPYQVPADAGALEGDVATIKLSPTDDEANLDLSQMVEPNVVLTEDGQTMVTFEVFGAPSAYYHATVSLKRNGEVVAGSSKSFEIEVSSRDSLVADIVEEKSDGSGGSTGFISMLSLFGLAALRRRIRK</sequence>
<evidence type="ECO:0000256" key="1">
    <source>
        <dbReference type="SAM" id="SignalP"/>
    </source>
</evidence>
<reference evidence="4" key="1">
    <citation type="submission" date="2016-10" db="EMBL/GenBank/DDBJ databases">
        <authorList>
            <person name="Varghese N."/>
            <person name="Submissions S."/>
        </authorList>
    </citation>
    <scope>NUCLEOTIDE SEQUENCE [LARGE SCALE GENOMIC DNA]</scope>
    <source>
        <strain evidence="4">DSM 23317</strain>
    </source>
</reference>
<keyword evidence="4" id="KW-1185">Reference proteome</keyword>
<dbReference type="CDD" id="cd04486">
    <property type="entry name" value="YhcR_OBF_like"/>
    <property type="match status" value="1"/>
</dbReference>
<dbReference type="InterPro" id="IPR036691">
    <property type="entry name" value="Endo/exonu/phosph_ase_sf"/>
</dbReference>
<proteinExistence type="predicted"/>
<dbReference type="Proteomes" id="UP000199527">
    <property type="component" value="Unassembled WGS sequence"/>
</dbReference>
<feature type="domain" description="Endonuclease/exonuclease/phosphatase" evidence="2">
    <location>
        <begin position="544"/>
        <end position="904"/>
    </location>
</feature>
<dbReference type="Gene3D" id="3.60.10.10">
    <property type="entry name" value="Endonuclease/exonuclease/phosphatase"/>
    <property type="match status" value="1"/>
</dbReference>
<protein>
    <recommendedName>
        <fullName evidence="2">Endonuclease/exonuclease/phosphatase domain-containing protein</fullName>
    </recommendedName>
</protein>
<keyword evidence="1" id="KW-0732">Signal</keyword>
<organism evidence="3 4">
    <name type="scientific">Ferrimonas sediminum</name>
    <dbReference type="NCBI Taxonomy" id="718193"/>
    <lineage>
        <taxon>Bacteria</taxon>
        <taxon>Pseudomonadati</taxon>
        <taxon>Pseudomonadota</taxon>
        <taxon>Gammaproteobacteria</taxon>
        <taxon>Alteromonadales</taxon>
        <taxon>Ferrimonadaceae</taxon>
        <taxon>Ferrimonas</taxon>
    </lineage>
</organism>
<dbReference type="RefSeq" id="WP_090365390.1">
    <property type="nucleotide sequence ID" value="NZ_FNEM01000009.1"/>
</dbReference>
<dbReference type="InterPro" id="IPR047971">
    <property type="entry name" value="ExeM-like"/>
</dbReference>
<accession>A0A1G8U8B5</accession>
<dbReference type="PANTHER" id="PTHR42834">
    <property type="entry name" value="ENDONUCLEASE/EXONUCLEASE/PHOSPHATASE FAMILY PROTEIN (AFU_ORTHOLOGUE AFUA_3G09210)"/>
    <property type="match status" value="1"/>
</dbReference>
<evidence type="ECO:0000313" key="4">
    <source>
        <dbReference type="Proteomes" id="UP000199527"/>
    </source>
</evidence>
<dbReference type="AlphaFoldDB" id="A0A1G8U8B5"/>
<feature type="chain" id="PRO_5011546373" description="Endonuclease/exonuclease/phosphatase domain-containing protein" evidence="1">
    <location>
        <begin position="21"/>
        <end position="1062"/>
    </location>
</feature>
<dbReference type="SUPFAM" id="SSF56219">
    <property type="entry name" value="DNase I-like"/>
    <property type="match status" value="1"/>
</dbReference>
<feature type="signal peptide" evidence="1">
    <location>
        <begin position="1"/>
        <end position="20"/>
    </location>
</feature>
<dbReference type="NCBIfam" id="NF033681">
    <property type="entry name" value="ExeM_NucH_DNase"/>
    <property type="match status" value="1"/>
</dbReference>
<dbReference type="InterPro" id="IPR005135">
    <property type="entry name" value="Endo/exonuclease/phosphatase"/>
</dbReference>
<dbReference type="PANTHER" id="PTHR42834:SF1">
    <property type="entry name" value="ENDONUCLEASE_EXONUCLEASE_PHOSPHATASE FAMILY PROTEIN (AFU_ORTHOLOGUE AFUA_3G09210)"/>
    <property type="match status" value="1"/>
</dbReference>
<dbReference type="OrthoDB" id="9800417at2"/>
<dbReference type="GO" id="GO:0003824">
    <property type="term" value="F:catalytic activity"/>
    <property type="evidence" value="ECO:0007669"/>
    <property type="project" value="InterPro"/>
</dbReference>